<evidence type="ECO:0000313" key="20">
    <source>
        <dbReference type="EMBL" id="OQV23974.1"/>
    </source>
</evidence>
<dbReference type="EMBL" id="MTYJ01000009">
    <property type="protein sequence ID" value="OQV23974.1"/>
    <property type="molecule type" value="Genomic_DNA"/>
</dbReference>
<feature type="transmembrane region" description="Helical" evidence="17">
    <location>
        <begin position="1305"/>
        <end position="1326"/>
    </location>
</feature>
<protein>
    <recommendedName>
        <fullName evidence="14">Isocitrate dehydrogenase [NAD] subunit, mitochondrial</fullName>
    </recommendedName>
</protein>
<dbReference type="InterPro" id="IPR004434">
    <property type="entry name" value="Isocitrate_DH_NAD"/>
</dbReference>
<dbReference type="InterPro" id="IPR006667">
    <property type="entry name" value="SLC41_membr_dom"/>
</dbReference>
<keyword evidence="21" id="KW-1185">Reference proteome</keyword>
<feature type="transmembrane region" description="Helical" evidence="17">
    <location>
        <begin position="913"/>
        <end position="935"/>
    </location>
</feature>
<evidence type="ECO:0000259" key="18">
    <source>
        <dbReference type="SMART" id="SM01329"/>
    </source>
</evidence>
<keyword evidence="8" id="KW-0460">Magnesium</keyword>
<dbReference type="OrthoDB" id="5791097at2759"/>
<evidence type="ECO:0000256" key="12">
    <source>
        <dbReference type="ARBA" id="ARBA00023128"/>
    </source>
</evidence>
<comment type="caution">
    <text evidence="20">The sequence shown here is derived from an EMBL/GenBank/DDBJ whole genome shotgun (WGS) entry which is preliminary data.</text>
</comment>
<dbReference type="Pfam" id="PF04658">
    <property type="entry name" value="TAFII55_N"/>
    <property type="match status" value="1"/>
</dbReference>
<evidence type="ECO:0000256" key="8">
    <source>
        <dbReference type="ARBA" id="ARBA00022842"/>
    </source>
</evidence>
<feature type="domain" description="TAFII55 protein conserved region" evidence="19">
    <location>
        <begin position="22"/>
        <end position="187"/>
    </location>
</feature>
<dbReference type="GO" id="GO:0051287">
    <property type="term" value="F:NAD binding"/>
    <property type="evidence" value="ECO:0007669"/>
    <property type="project" value="UniProtKB-UniRule"/>
</dbReference>
<keyword evidence="9 14" id="KW-0809">Transit peptide</keyword>
<dbReference type="Gene3D" id="1.10.357.20">
    <property type="entry name" value="SLC41 divalent cation transporters, integral membrane domain"/>
    <property type="match status" value="2"/>
</dbReference>
<keyword evidence="12 14" id="KW-0496">Mitochondrion</keyword>
<dbReference type="InterPro" id="IPR045349">
    <property type="entry name" value="SLC41A1-3"/>
</dbReference>
<dbReference type="GO" id="GO:0008324">
    <property type="term" value="F:monoatomic cation transmembrane transporter activity"/>
    <property type="evidence" value="ECO:0007669"/>
    <property type="project" value="InterPro"/>
</dbReference>
<feature type="transmembrane region" description="Helical" evidence="17">
    <location>
        <begin position="1029"/>
        <end position="1055"/>
    </location>
</feature>
<evidence type="ECO:0000256" key="16">
    <source>
        <dbReference type="SAM" id="MobiDB-lite"/>
    </source>
</evidence>
<dbReference type="CDD" id="cd08047">
    <property type="entry name" value="TAF7"/>
    <property type="match status" value="1"/>
</dbReference>
<sequence>MGNNDNVDPAAVPSRPAKPFEPEGQFILRLPEMLSQWVRNALNEPRDGLKHRLLIEMSPDTRQSKVSVDGVEFNATLMDLPCIVESHKTFDRKIFYKTGDICQMLVVGNVEDAAAVPTLPEEGKPPAARPDEINKDKAFQLSHGLTPPLKNVRRTRFRKTLKRKDAELQEIENELKRLLRADSEAQNVRWEIVTEEEPLRDHHHHRGLSESLDADGHSLSETGRTSRSWARGTAETDIFGDNISSSDEEREPEKFRVICLSSMALAGRALCLSSRPAPSVLRIFSPSSAESVKAFSTTASSYDNVVSTGPLNFNPVGGGGAPLTYSPYPPYEPHFPSLAHRFNRTTLAQFDAISLQYTDRFVPPPAKWGGRHTVTLLPGDGIGQEMGNHVKEIFRYAAAPVDFEEIELESTSPDIDGFEYALMSIKRNGVALKGNIETRSSFQGFQSRNVVLRNRLELFANILCVKNLPGIRAKQKDVDIVVIRENLEAEYSGIEHEGVPGIVESLKIITRDKSMRIAHFAFEWAKKYGRKKVTAIHKANIMKMSDGLFLECCRITSKDYPDIEFDQMIIDNCSMQMVNKPSQFDVMVMPNLYGDVLGNIACGVIGGPGLVSGTNIGYRYAVFETGARNTGKSIVGQNIANPCAFIRASVDLLYFLKLDHQAKVIEDAVMRTLIEDKLWTPDLGGQATTTDVDLRRQQKSLAFVRCNFIGSPSSLTAATCMAEEKITHQPPPVAAVSQMVPGFLRGYPRHGQGDRPYTALRNADLDLLNDFDEMVPLKRSDDEDGGRNDVITDTEDDDDVNFWPQDISQHKKNGVSGRGAARLSMKQQHHLHKSMSRDDSKSGDIELNRMDSPSGSQQDRSFTQGLRQSILPSAAIAADIAHYPLVLEEGEGCTIDDLIREDVQLHPERMRAVAFQILIPFLVAGLGMVAAGMVLDKVQHWEVFDVISELFVMVPALLGLKGNLEMTLAARLSTALNTGSLTAAKRWKIIGANLALTQAQAVVVGFMASMFAVFIGFITHHTVDWSHALLLCGAASATTSIASSALGAVMVGVILLSEKWKINPDNIATPIAASLGDVITLGVLSGFSYLFYSVYDTKVWFVGPTVVLLIVWSLLPLWIYITKHVAQTRIVLKSGWIPVISAMLISSGAGTILEKIQVLSRNVPAYKYFLGLPVFQPVMNGVAGNLVAVQASRISTHLHMAYGEPGNFPGDFYVCPNPFYSFCARNYMNARTARVLLLILIPGHLIFIFAISIFKGGHTTVTLKFVVVFIFVALIQVAILLYIAEFLTHFVWKRGIDPDSFTIPYLTSLGDLSGTALLVFAFWFLYVTGDRDSDVGY</sequence>
<feature type="coiled-coil region" evidence="15">
    <location>
        <begin position="154"/>
        <end position="188"/>
    </location>
</feature>
<dbReference type="Pfam" id="PF00180">
    <property type="entry name" value="Iso_dh"/>
    <property type="match status" value="1"/>
</dbReference>
<evidence type="ECO:0000256" key="5">
    <source>
        <dbReference type="ARBA" id="ARBA00022448"/>
    </source>
</evidence>
<evidence type="ECO:0000256" key="17">
    <source>
        <dbReference type="SAM" id="Phobius"/>
    </source>
</evidence>
<dbReference type="Gene3D" id="3.40.718.10">
    <property type="entry name" value="Isopropylmalate Dehydrogenase"/>
    <property type="match status" value="1"/>
</dbReference>
<gene>
    <name evidence="20" type="ORF">BV898_02320</name>
</gene>
<comment type="similarity">
    <text evidence="3 14">Belongs to the isocitrate and isopropylmalate dehydrogenases family.</text>
</comment>
<dbReference type="GO" id="GO:0000287">
    <property type="term" value="F:magnesium ion binding"/>
    <property type="evidence" value="ECO:0007669"/>
    <property type="project" value="UniProtKB-UniRule"/>
</dbReference>
<dbReference type="GO" id="GO:0016616">
    <property type="term" value="F:oxidoreductase activity, acting on the CH-OH group of donors, NAD or NADP as acceptor"/>
    <property type="evidence" value="ECO:0007669"/>
    <property type="project" value="InterPro"/>
</dbReference>
<dbReference type="InterPro" id="IPR019818">
    <property type="entry name" value="IsoCit/isopropylmalate_DH_CS"/>
</dbReference>
<evidence type="ECO:0000256" key="6">
    <source>
        <dbReference type="ARBA" id="ARBA00022532"/>
    </source>
</evidence>
<comment type="similarity">
    <text evidence="4">Belongs to the SLC41A transporter family.</text>
</comment>
<dbReference type="SMART" id="SM01329">
    <property type="entry name" value="Iso_dh"/>
    <property type="match status" value="1"/>
</dbReference>
<evidence type="ECO:0000256" key="3">
    <source>
        <dbReference type="ARBA" id="ARBA00007769"/>
    </source>
</evidence>
<evidence type="ECO:0000256" key="4">
    <source>
        <dbReference type="ARBA" id="ARBA00009749"/>
    </source>
</evidence>
<evidence type="ECO:0000256" key="7">
    <source>
        <dbReference type="ARBA" id="ARBA00022692"/>
    </source>
</evidence>
<evidence type="ECO:0000256" key="10">
    <source>
        <dbReference type="ARBA" id="ARBA00022989"/>
    </source>
</evidence>
<evidence type="ECO:0000259" key="19">
    <source>
        <dbReference type="SMART" id="SM01370"/>
    </source>
</evidence>
<dbReference type="Proteomes" id="UP000192578">
    <property type="component" value="Unassembled WGS sequence"/>
</dbReference>
<feature type="transmembrane region" description="Helical" evidence="17">
    <location>
        <begin position="1099"/>
        <end position="1121"/>
    </location>
</feature>
<feature type="compositionally biased region" description="Basic and acidic residues" evidence="16">
    <location>
        <begin position="776"/>
        <end position="787"/>
    </location>
</feature>
<keyword evidence="15" id="KW-0175">Coiled coil</keyword>
<evidence type="ECO:0000313" key="21">
    <source>
        <dbReference type="Proteomes" id="UP000192578"/>
    </source>
</evidence>
<evidence type="ECO:0000256" key="9">
    <source>
        <dbReference type="ARBA" id="ARBA00022946"/>
    </source>
</evidence>
<dbReference type="NCBIfam" id="TIGR00175">
    <property type="entry name" value="mito_nad_idh"/>
    <property type="match status" value="1"/>
</dbReference>
<feature type="transmembrane region" description="Helical" evidence="17">
    <location>
        <begin position="1235"/>
        <end position="1254"/>
    </location>
</feature>
<feature type="compositionally biased region" description="Basic and acidic residues" evidence="16">
    <location>
        <begin position="835"/>
        <end position="849"/>
    </location>
</feature>
<dbReference type="PANTHER" id="PTHR16228:SF7">
    <property type="entry name" value="SLC41A_MGTE INTEGRAL MEMBRANE DOMAIN-CONTAINING PROTEIN"/>
    <property type="match status" value="1"/>
</dbReference>
<dbReference type="GO" id="GO:0006367">
    <property type="term" value="P:transcription initiation at RNA polymerase II promoter"/>
    <property type="evidence" value="ECO:0007669"/>
    <property type="project" value="InterPro"/>
</dbReference>
<accession>A0A1W0X9A4</accession>
<evidence type="ECO:0000256" key="15">
    <source>
        <dbReference type="SAM" id="Coils"/>
    </source>
</evidence>
<evidence type="ECO:0000256" key="11">
    <source>
        <dbReference type="ARBA" id="ARBA00023065"/>
    </source>
</evidence>
<keyword evidence="5" id="KW-0813">Transport</keyword>
<evidence type="ECO:0000256" key="1">
    <source>
        <dbReference type="ARBA" id="ARBA00004141"/>
    </source>
</evidence>
<name>A0A1W0X9A4_HYPEX</name>
<dbReference type="GO" id="GO:0005739">
    <property type="term" value="C:mitochondrion"/>
    <property type="evidence" value="ECO:0007669"/>
    <property type="project" value="UniProtKB-SubCell"/>
</dbReference>
<feature type="compositionally biased region" description="Polar residues" evidence="16">
    <location>
        <begin position="851"/>
        <end position="862"/>
    </location>
</feature>
<dbReference type="SUPFAM" id="SSF161093">
    <property type="entry name" value="MgtE membrane domain-like"/>
    <property type="match status" value="2"/>
</dbReference>
<evidence type="ECO:0000256" key="2">
    <source>
        <dbReference type="ARBA" id="ARBA00004173"/>
    </source>
</evidence>
<feature type="transmembrane region" description="Helical" evidence="17">
    <location>
        <begin position="1266"/>
        <end position="1284"/>
    </location>
</feature>
<keyword evidence="11" id="KW-0406">Ion transport</keyword>
<dbReference type="FunFam" id="3.40.718.10:FF:000001">
    <property type="entry name" value="Isocitrate dehydrogenase [NAD] subunit, mitochondrial"/>
    <property type="match status" value="1"/>
</dbReference>
<feature type="transmembrane region" description="Helical" evidence="17">
    <location>
        <begin position="1067"/>
        <end position="1092"/>
    </location>
</feature>
<dbReference type="FunFam" id="1.10.357.20:FF:000001">
    <property type="entry name" value="Solute carrier family 41 member 2"/>
    <property type="match status" value="1"/>
</dbReference>
<evidence type="ECO:0000256" key="13">
    <source>
        <dbReference type="ARBA" id="ARBA00023136"/>
    </source>
</evidence>
<feature type="region of interest" description="Disordered" evidence="16">
    <location>
        <begin position="200"/>
        <end position="227"/>
    </location>
</feature>
<dbReference type="SMART" id="SM01370">
    <property type="entry name" value="TAFII55_N"/>
    <property type="match status" value="1"/>
</dbReference>
<dbReference type="PANTHER" id="PTHR16228">
    <property type="entry name" value="DIVALENT CATION TRANSPORTER SOLUTE CARRIER FAMILY 41"/>
    <property type="match status" value="1"/>
</dbReference>
<dbReference type="GO" id="GO:0005886">
    <property type="term" value="C:plasma membrane"/>
    <property type="evidence" value="ECO:0007669"/>
    <property type="project" value="TreeGrafter"/>
</dbReference>
<feature type="region of interest" description="Disordered" evidence="16">
    <location>
        <begin position="776"/>
        <end position="862"/>
    </location>
</feature>
<dbReference type="GO" id="GO:0006099">
    <property type="term" value="P:tricarboxylic acid cycle"/>
    <property type="evidence" value="ECO:0007669"/>
    <property type="project" value="UniProtKB-UniRule"/>
</dbReference>
<reference evidence="21" key="1">
    <citation type="submission" date="2017-01" db="EMBL/GenBank/DDBJ databases">
        <title>Comparative genomics of anhydrobiosis in the tardigrade Hypsibius dujardini.</title>
        <authorList>
            <person name="Yoshida Y."/>
            <person name="Koutsovoulos G."/>
            <person name="Laetsch D."/>
            <person name="Stevens L."/>
            <person name="Kumar S."/>
            <person name="Horikawa D."/>
            <person name="Ishino K."/>
            <person name="Komine S."/>
            <person name="Tomita M."/>
            <person name="Blaxter M."/>
            <person name="Arakawa K."/>
        </authorList>
    </citation>
    <scope>NUCLEOTIDE SEQUENCE [LARGE SCALE GENOMIC DNA]</scope>
    <source>
        <strain evidence="21">Z151</strain>
    </source>
</reference>
<feature type="domain" description="Isopropylmalate dehydrogenase-like" evidence="18">
    <location>
        <begin position="373"/>
        <end position="694"/>
    </location>
</feature>
<dbReference type="InterPro" id="IPR024084">
    <property type="entry name" value="IsoPropMal-DH-like_dom"/>
</dbReference>
<dbReference type="SUPFAM" id="SSF53659">
    <property type="entry name" value="Isocitrate/Isopropylmalate dehydrogenase-like"/>
    <property type="match status" value="1"/>
</dbReference>
<keyword evidence="13 17" id="KW-0472">Membrane</keyword>
<dbReference type="GO" id="GO:0005669">
    <property type="term" value="C:transcription factor TFIID complex"/>
    <property type="evidence" value="ECO:0007669"/>
    <property type="project" value="InterPro"/>
</dbReference>
<feature type="transmembrane region" description="Helical" evidence="17">
    <location>
        <begin position="995"/>
        <end position="1017"/>
    </location>
</feature>
<dbReference type="InterPro" id="IPR006751">
    <property type="entry name" value="TAFII55_prot_cons_reg"/>
</dbReference>
<keyword evidence="6 14" id="KW-0816">Tricarboxylic acid cycle</keyword>
<keyword evidence="7 17" id="KW-0812">Transmembrane</keyword>
<comment type="subcellular location">
    <subcellularLocation>
        <location evidence="1">Membrane</location>
        <topology evidence="1">Multi-pass membrane protein</topology>
    </subcellularLocation>
    <subcellularLocation>
        <location evidence="2 14">Mitochondrion</location>
    </subcellularLocation>
</comment>
<proteinExistence type="inferred from homology"/>
<dbReference type="InterPro" id="IPR036739">
    <property type="entry name" value="SLC41_membr_dom_sf"/>
</dbReference>
<dbReference type="Pfam" id="PF01769">
    <property type="entry name" value="MgtE"/>
    <property type="match status" value="2"/>
</dbReference>
<evidence type="ECO:0000256" key="14">
    <source>
        <dbReference type="RuleBase" id="RU361266"/>
    </source>
</evidence>
<dbReference type="PROSITE" id="PS00470">
    <property type="entry name" value="IDH_IMDH"/>
    <property type="match status" value="1"/>
</dbReference>
<keyword evidence="10 17" id="KW-1133">Transmembrane helix</keyword>
<organism evidence="20 21">
    <name type="scientific">Hypsibius exemplaris</name>
    <name type="common">Freshwater tardigrade</name>
    <dbReference type="NCBI Taxonomy" id="2072580"/>
    <lineage>
        <taxon>Eukaryota</taxon>
        <taxon>Metazoa</taxon>
        <taxon>Ecdysozoa</taxon>
        <taxon>Tardigrada</taxon>
        <taxon>Eutardigrada</taxon>
        <taxon>Parachela</taxon>
        <taxon>Hypsibioidea</taxon>
        <taxon>Hypsibiidae</taxon>
        <taxon>Hypsibius</taxon>
    </lineage>
</organism>
<feature type="transmembrane region" description="Helical" evidence="17">
    <location>
        <begin position="1136"/>
        <end position="1153"/>
    </location>
</feature>